<feature type="transmembrane region" description="Helical" evidence="10">
    <location>
        <begin position="270"/>
        <end position="288"/>
    </location>
</feature>
<gene>
    <name evidence="12" type="primary">nreB</name>
    <name evidence="12" type="ORF">NCTC9081_01605</name>
</gene>
<evidence type="ECO:0000256" key="5">
    <source>
        <dbReference type="ARBA" id="ARBA00022692"/>
    </source>
</evidence>
<dbReference type="Pfam" id="PF05231">
    <property type="entry name" value="MASE1"/>
    <property type="match status" value="1"/>
</dbReference>
<feature type="transmembrane region" description="Helical" evidence="10">
    <location>
        <begin position="93"/>
        <end position="114"/>
    </location>
</feature>
<feature type="transmembrane region" description="Helical" evidence="10">
    <location>
        <begin position="193"/>
        <end position="215"/>
    </location>
</feature>
<keyword evidence="8" id="KW-0902">Two-component regulatory system</keyword>
<dbReference type="CDD" id="cd16917">
    <property type="entry name" value="HATPase_UhpB-NarQ-NarX-like"/>
    <property type="match status" value="1"/>
</dbReference>
<dbReference type="GO" id="GO:0000155">
    <property type="term" value="F:phosphorelay sensor kinase activity"/>
    <property type="evidence" value="ECO:0007669"/>
    <property type="project" value="InterPro"/>
</dbReference>
<feature type="domain" description="Histidine kinase" evidence="11">
    <location>
        <begin position="333"/>
        <end position="519"/>
    </location>
</feature>
<evidence type="ECO:0000256" key="8">
    <source>
        <dbReference type="ARBA" id="ARBA00023012"/>
    </source>
</evidence>
<dbReference type="SUPFAM" id="SSF55874">
    <property type="entry name" value="ATPase domain of HSP90 chaperone/DNA topoisomerase II/histidine kinase"/>
    <property type="match status" value="1"/>
</dbReference>
<dbReference type="InterPro" id="IPR050482">
    <property type="entry name" value="Sensor_HK_TwoCompSys"/>
</dbReference>
<dbReference type="EMBL" id="UGCV01000008">
    <property type="protein sequence ID" value="STJ16223.1"/>
    <property type="molecule type" value="Genomic_DNA"/>
</dbReference>
<keyword evidence="7 10" id="KW-1133">Transmembrane helix</keyword>
<keyword evidence="6 12" id="KW-0418">Kinase</keyword>
<dbReference type="InterPro" id="IPR011712">
    <property type="entry name" value="Sig_transdc_His_kin_sub3_dim/P"/>
</dbReference>
<dbReference type="InterPro" id="IPR003594">
    <property type="entry name" value="HATPase_dom"/>
</dbReference>
<evidence type="ECO:0000256" key="6">
    <source>
        <dbReference type="ARBA" id="ARBA00022777"/>
    </source>
</evidence>
<evidence type="ECO:0000256" key="4">
    <source>
        <dbReference type="ARBA" id="ARBA00022679"/>
    </source>
</evidence>
<keyword evidence="5 10" id="KW-0812">Transmembrane</keyword>
<dbReference type="Pfam" id="PF07730">
    <property type="entry name" value="HisKA_3"/>
    <property type="match status" value="1"/>
</dbReference>
<dbReference type="InterPro" id="IPR036890">
    <property type="entry name" value="HATPase_C_sf"/>
</dbReference>
<evidence type="ECO:0000256" key="2">
    <source>
        <dbReference type="ARBA" id="ARBA00022475"/>
    </source>
</evidence>
<dbReference type="GO" id="GO:0046983">
    <property type="term" value="F:protein dimerization activity"/>
    <property type="evidence" value="ECO:0007669"/>
    <property type="project" value="InterPro"/>
</dbReference>
<reference evidence="12 13" key="1">
    <citation type="submission" date="2018-06" db="EMBL/GenBank/DDBJ databases">
        <authorList>
            <consortium name="Pathogen Informatics"/>
            <person name="Doyle S."/>
        </authorList>
    </citation>
    <scope>NUCLEOTIDE SEQUENCE [LARGE SCALE GENOMIC DNA]</scope>
    <source>
        <strain evidence="12 13">NCTC9081</strain>
    </source>
</reference>
<keyword evidence="2" id="KW-1003">Cell membrane</keyword>
<dbReference type="InterPro" id="IPR007895">
    <property type="entry name" value="MASE1"/>
</dbReference>
<dbReference type="Pfam" id="PF02518">
    <property type="entry name" value="HATPase_c"/>
    <property type="match status" value="1"/>
</dbReference>
<evidence type="ECO:0000313" key="12">
    <source>
        <dbReference type="EMBL" id="STJ16223.1"/>
    </source>
</evidence>
<feature type="transmembrane region" description="Helical" evidence="10">
    <location>
        <begin position="49"/>
        <end position="65"/>
    </location>
</feature>
<feature type="transmembrane region" description="Helical" evidence="10">
    <location>
        <begin position="126"/>
        <end position="146"/>
    </location>
</feature>
<feature type="transmembrane region" description="Helical" evidence="10">
    <location>
        <begin position="20"/>
        <end position="43"/>
    </location>
</feature>
<dbReference type="GO" id="GO:0005886">
    <property type="term" value="C:plasma membrane"/>
    <property type="evidence" value="ECO:0007669"/>
    <property type="project" value="UniProtKB-SubCell"/>
</dbReference>
<evidence type="ECO:0000256" key="7">
    <source>
        <dbReference type="ARBA" id="ARBA00022989"/>
    </source>
</evidence>
<dbReference type="InterPro" id="IPR005467">
    <property type="entry name" value="His_kinase_dom"/>
</dbReference>
<dbReference type="EC" id="2.7.13.3" evidence="12"/>
<proteinExistence type="predicted"/>
<organism evidence="12 13">
    <name type="scientific">Escherichia coli</name>
    <dbReference type="NCBI Taxonomy" id="562"/>
    <lineage>
        <taxon>Bacteria</taxon>
        <taxon>Pseudomonadati</taxon>
        <taxon>Pseudomonadota</taxon>
        <taxon>Gammaproteobacteria</taxon>
        <taxon>Enterobacterales</taxon>
        <taxon>Enterobacteriaceae</taxon>
        <taxon>Escherichia</taxon>
    </lineage>
</organism>
<dbReference type="Gene3D" id="1.20.5.1930">
    <property type="match status" value="1"/>
</dbReference>
<evidence type="ECO:0000313" key="13">
    <source>
        <dbReference type="Proteomes" id="UP000254716"/>
    </source>
</evidence>
<protein>
    <submittedName>
        <fullName evidence="12">Putative sensor histidine protein kinase (UhpB-like)</fullName>
        <ecNumber evidence="12">2.7.13.3</ecNumber>
    </submittedName>
</protein>
<accession>A0A376VXE3</accession>
<dbReference type="Proteomes" id="UP000254716">
    <property type="component" value="Unassembled WGS sequence"/>
</dbReference>
<feature type="transmembrane region" description="Helical" evidence="10">
    <location>
        <begin position="245"/>
        <end position="264"/>
    </location>
</feature>
<keyword evidence="4 12" id="KW-0808">Transferase</keyword>
<dbReference type="PANTHER" id="PTHR24421">
    <property type="entry name" value="NITRATE/NITRITE SENSOR PROTEIN NARX-RELATED"/>
    <property type="match status" value="1"/>
</dbReference>
<dbReference type="SMART" id="SM00387">
    <property type="entry name" value="HATPase_c"/>
    <property type="match status" value="1"/>
</dbReference>
<dbReference type="PANTHER" id="PTHR24421:SF58">
    <property type="entry name" value="SIGNAL TRANSDUCTION HISTIDINE-PROTEIN KINASE_PHOSPHATASE UHPB"/>
    <property type="match status" value="1"/>
</dbReference>
<feature type="transmembrane region" description="Helical" evidence="10">
    <location>
        <begin position="152"/>
        <end position="172"/>
    </location>
</feature>
<dbReference type="AlphaFoldDB" id="A0A376VXE3"/>
<evidence type="ECO:0000259" key="11">
    <source>
        <dbReference type="PROSITE" id="PS50109"/>
    </source>
</evidence>
<sequence>MHSTTICWRGINVAYLRHWVISLFIVLAWGSGWLMLWTLSFYLTNNGQQAVLFLPHGVYLAFLILHSRRYWPALVLPPLLMMFWLHSEQLLNGYLMLATPVISLLPAIIAQNVWHRFPLYWQRLTLLLASVTAASLLNTAMLTPFMSGPIMLPGLTSFTGGVLLTPFVYLIFEFLRQQHRYQLLRLDTHNPPLRTSLIIWCSLFFIIGIGTQMVLSPEIERLLLIVVFLPNVVMAWKFGWQGGVLSGLLGSMMITIARQIGVGFSNLVELEIFLATQALLGIGLGIAISRQQHLALNLHHYRQRLEAELAARRALAEKLIHTEEDTRKSLARELHDEIGQNITAIQIQSQLVTRARDPAQVHSAASQINELARRIHLSTRQLLRQLRPPALDELTFREALLHLINEFAFSELGIHCQFTYQLTTTPENETVRFTLYRLLQELLNNVCKHAGASEVTIILRQQGEILHLEVSDNGVGIASGKMTGFGIQGMRERVSALGGDLTLEKHNGTRVIVNLPTFLQQIAG</sequence>
<dbReference type="Gene3D" id="3.30.565.10">
    <property type="entry name" value="Histidine kinase-like ATPase, C-terminal domain"/>
    <property type="match status" value="1"/>
</dbReference>
<evidence type="ECO:0000256" key="10">
    <source>
        <dbReference type="SAM" id="Phobius"/>
    </source>
</evidence>
<evidence type="ECO:0000256" key="9">
    <source>
        <dbReference type="ARBA" id="ARBA00023136"/>
    </source>
</evidence>
<keyword evidence="3" id="KW-0597">Phosphoprotein</keyword>
<dbReference type="PROSITE" id="PS50109">
    <property type="entry name" value="HIS_KIN"/>
    <property type="match status" value="1"/>
</dbReference>
<keyword evidence="9 10" id="KW-0472">Membrane</keyword>
<comment type="subcellular location">
    <subcellularLocation>
        <location evidence="1">Cell membrane</location>
        <topology evidence="1">Multi-pass membrane protein</topology>
    </subcellularLocation>
</comment>
<name>A0A376VXE3_ECOLX</name>
<evidence type="ECO:0000256" key="1">
    <source>
        <dbReference type="ARBA" id="ARBA00004651"/>
    </source>
</evidence>
<evidence type="ECO:0000256" key="3">
    <source>
        <dbReference type="ARBA" id="ARBA00022553"/>
    </source>
</evidence>